<keyword evidence="3" id="KW-1185">Reference proteome</keyword>
<gene>
    <name evidence="1" type="ORF">Lcin_2225</name>
    <name evidence="2" type="ORF">NCTC12438_01102</name>
</gene>
<name>A0A378IHJ9_9GAMM</name>
<dbReference type="Proteomes" id="UP000255316">
    <property type="component" value="Unassembled WGS sequence"/>
</dbReference>
<dbReference type="AlphaFoldDB" id="A0A378IHJ9"/>
<dbReference type="EMBL" id="LNXX01000042">
    <property type="protein sequence ID" value="KTC83538.1"/>
    <property type="molecule type" value="Genomic_DNA"/>
</dbReference>
<organism evidence="2 4">
    <name type="scientific">Legionella cincinnatiensis</name>
    <dbReference type="NCBI Taxonomy" id="28085"/>
    <lineage>
        <taxon>Bacteria</taxon>
        <taxon>Pseudomonadati</taxon>
        <taxon>Pseudomonadota</taxon>
        <taxon>Gammaproteobacteria</taxon>
        <taxon>Legionellales</taxon>
        <taxon>Legionellaceae</taxon>
        <taxon>Legionella</taxon>
    </lineage>
</organism>
<accession>A0A378IHJ9</accession>
<evidence type="ECO:0000313" key="4">
    <source>
        <dbReference type="Proteomes" id="UP000255316"/>
    </source>
</evidence>
<dbReference type="RefSeq" id="WP_058465374.1">
    <property type="nucleotide sequence ID" value="NZ_CAAAHQ010000022.1"/>
</dbReference>
<dbReference type="Proteomes" id="UP000054854">
    <property type="component" value="Unassembled WGS sequence"/>
</dbReference>
<dbReference type="STRING" id="28085.Lcin_2225"/>
<protein>
    <submittedName>
        <fullName evidence="2">Uncharacterized protein</fullName>
    </submittedName>
</protein>
<proteinExistence type="predicted"/>
<reference evidence="1 3" key="1">
    <citation type="submission" date="2015-11" db="EMBL/GenBank/DDBJ databases">
        <title>Genomic analysis of 38 Legionella species identifies large and diverse effector repertoires.</title>
        <authorList>
            <person name="Burstein D."/>
            <person name="Amaro F."/>
            <person name="Zusman T."/>
            <person name="Lifshitz Z."/>
            <person name="Cohen O."/>
            <person name="Gilbert J.A."/>
            <person name="Pupko T."/>
            <person name="Shuman H.A."/>
            <person name="Segal G."/>
        </authorList>
    </citation>
    <scope>NUCLEOTIDE SEQUENCE [LARGE SCALE GENOMIC DNA]</scope>
    <source>
        <strain evidence="1 3">CDC#72-OH-14</strain>
    </source>
</reference>
<reference evidence="2 4" key="2">
    <citation type="submission" date="2018-06" db="EMBL/GenBank/DDBJ databases">
        <authorList>
            <consortium name="Pathogen Informatics"/>
            <person name="Doyle S."/>
        </authorList>
    </citation>
    <scope>NUCLEOTIDE SEQUENCE [LARGE SCALE GENOMIC DNA]</scope>
    <source>
        <strain evidence="2 4">NCTC12438</strain>
    </source>
</reference>
<evidence type="ECO:0000313" key="3">
    <source>
        <dbReference type="Proteomes" id="UP000054854"/>
    </source>
</evidence>
<dbReference type="OrthoDB" id="5640602at2"/>
<sequence length="71" mass="8043">MDSSNEKNTYEARILIENKIIFTTTGKDLDNLKICLSEKCDQEHSGVEGEIIELASGLIIYKCHKQTIIDQ</sequence>
<evidence type="ECO:0000313" key="2">
    <source>
        <dbReference type="EMBL" id="STX34503.1"/>
    </source>
</evidence>
<dbReference type="EMBL" id="UGNX01000001">
    <property type="protein sequence ID" value="STX34503.1"/>
    <property type="molecule type" value="Genomic_DNA"/>
</dbReference>
<evidence type="ECO:0000313" key="1">
    <source>
        <dbReference type="EMBL" id="KTC83538.1"/>
    </source>
</evidence>